<dbReference type="AlphaFoldDB" id="A0A9X1RMI0"/>
<dbReference type="Proteomes" id="UP001139054">
    <property type="component" value="Unassembled WGS sequence"/>
</dbReference>
<organism evidence="1 2">
    <name type="scientific">Bradyrhizobium zhengyangense</name>
    <dbReference type="NCBI Taxonomy" id="2911009"/>
    <lineage>
        <taxon>Bacteria</taxon>
        <taxon>Pseudomonadati</taxon>
        <taxon>Pseudomonadota</taxon>
        <taxon>Alphaproteobacteria</taxon>
        <taxon>Hyphomicrobiales</taxon>
        <taxon>Nitrobacteraceae</taxon>
        <taxon>Bradyrhizobium</taxon>
    </lineage>
</organism>
<sequence length="142" mass="15675">MSSAEKFRIAIERFDNALQNCGFLIKGGGDARADWKALAADLGEAFFDEVNQAGIAPELIAEPPRKRLNRDGTAEWSDKPKPLVNVEQLFIKGVCAVRANLVHGNKIELNDRDQRLIGESYAVLELAATRSGRLNVFFSSRS</sequence>
<reference evidence="1" key="1">
    <citation type="submission" date="2022-01" db="EMBL/GenBank/DDBJ databases">
        <title>Genome sequnece data of strain Bradyrhizobium sp. nov.</title>
        <authorList>
            <person name="Zhang J."/>
        </authorList>
    </citation>
    <scope>NUCLEOTIDE SEQUENCE</scope>
    <source>
        <strain evidence="1">WYCCWR 13023</strain>
    </source>
</reference>
<dbReference type="RefSeq" id="WP_237892106.1">
    <property type="nucleotide sequence ID" value="NZ_JAKLTY010000055.1"/>
</dbReference>
<gene>
    <name evidence="1" type="ORF">L6654_41135</name>
</gene>
<accession>A0A9X1RMI0</accession>
<name>A0A9X1RMI0_9BRAD</name>
<proteinExistence type="predicted"/>
<comment type="caution">
    <text evidence="1">The sequence shown here is derived from an EMBL/GenBank/DDBJ whole genome shotgun (WGS) entry which is preliminary data.</text>
</comment>
<protein>
    <submittedName>
        <fullName evidence="1">Uncharacterized protein</fullName>
    </submittedName>
</protein>
<evidence type="ECO:0000313" key="1">
    <source>
        <dbReference type="EMBL" id="MCG2632980.1"/>
    </source>
</evidence>
<evidence type="ECO:0000313" key="2">
    <source>
        <dbReference type="Proteomes" id="UP001139054"/>
    </source>
</evidence>
<dbReference type="EMBL" id="JAKLTY010000055">
    <property type="protein sequence ID" value="MCG2632980.1"/>
    <property type="molecule type" value="Genomic_DNA"/>
</dbReference>